<dbReference type="SMART" id="SM00181">
    <property type="entry name" value="EGF"/>
    <property type="match status" value="2"/>
</dbReference>
<sequence>AIIVGIAVDAESRLLFYTDRENDVIGVISLDNFAHKTILRNVIRPGDIVADPINGYIYWAEHGIFRVNLEMSNYDGTNRKRVIEIRNEFFNPFDSERMMDLDFKDGDLYLCENKHTIIRRVNASSYSGNIIYETEEGAFTCSISVHQSSIYFIFNRKIKRLGTDGAGEPTIPFQYMRYPTVIHAHSNSSIARNGCSGGRGGCSHFCFPLPGGSRMCSCPDIMTLLPDHQTCEGSSILLIATNDRSSILAIDLNIGHSIQVPLQNLGKPHAVSYDHITGTIFWTDITLRMILSATVSGRNEKAIRHLKVNSSPQGIAIDATSRILFYTDRVHGIIAVLSLDGSSEKVIVRNKFEEPDDIVTNPVNGTIFWTSFGTYGKIETANYDGTSNRELINTGNVEPSGLAIDITEGVLYWCVAGSIFKADVNGMHPQLIYKDNNVIFQRIAFHESNLYFTSPSHRNVMKGGIDGGRPTRFGPTTSGYIVDIHVFKGADTKDSKGCSNPSSTCSHFCFPRPGGLKMCACPDDMSLQSDGRTCQTSITSLPTNTTMNTQSDQPLDNHHTEGSAVVLTVLRTAVGFLVCFLAISVLLNVCLVRRKIMSQTEDTKSEYYAVLMSRKDEVGQNQTVSEAIIDDNL</sequence>
<evidence type="ECO:0000256" key="2">
    <source>
        <dbReference type="SAM" id="Phobius"/>
    </source>
</evidence>
<dbReference type="InterPro" id="IPR011042">
    <property type="entry name" value="6-blade_b-propeller_TolB-like"/>
</dbReference>
<comment type="caution">
    <text evidence="4">The sequence shown here is derived from an EMBL/GenBank/DDBJ whole genome shotgun (WGS) entry which is preliminary data.</text>
</comment>
<feature type="transmembrane region" description="Helical" evidence="2">
    <location>
        <begin position="573"/>
        <end position="592"/>
    </location>
</feature>
<dbReference type="SUPFAM" id="SSF57196">
    <property type="entry name" value="EGF/Laminin"/>
    <property type="match status" value="2"/>
</dbReference>
<evidence type="ECO:0000313" key="4">
    <source>
        <dbReference type="EMBL" id="KAL3837343.1"/>
    </source>
</evidence>
<dbReference type="Gene3D" id="2.120.10.30">
    <property type="entry name" value="TolB, C-terminal domain"/>
    <property type="match status" value="2"/>
</dbReference>
<name>A0ABD3TM07_SINWO</name>
<protein>
    <recommendedName>
        <fullName evidence="3">EGF-like domain-containing protein</fullName>
    </recommendedName>
</protein>
<gene>
    <name evidence="4" type="ORF">ACJMK2_022707</name>
</gene>
<accession>A0ABD3TM07</accession>
<dbReference type="PROSITE" id="PS51120">
    <property type="entry name" value="LDLRB"/>
    <property type="match status" value="2"/>
</dbReference>
<evidence type="ECO:0000256" key="1">
    <source>
        <dbReference type="PROSITE-ProRule" id="PRU00461"/>
    </source>
</evidence>
<feature type="domain" description="EGF-like" evidence="3">
    <location>
        <begin position="194"/>
        <end position="232"/>
    </location>
</feature>
<keyword evidence="2" id="KW-0812">Transmembrane</keyword>
<feature type="repeat" description="LDL-receptor class B" evidence="1">
    <location>
        <begin position="365"/>
        <end position="408"/>
    </location>
</feature>
<dbReference type="SUPFAM" id="SSF63825">
    <property type="entry name" value="YWTD domain"/>
    <property type="match status" value="2"/>
</dbReference>
<dbReference type="InterPro" id="IPR000033">
    <property type="entry name" value="LDLR_classB_rpt"/>
</dbReference>
<feature type="non-terminal residue" evidence="4">
    <location>
        <position position="1"/>
    </location>
</feature>
<evidence type="ECO:0000313" key="5">
    <source>
        <dbReference type="Proteomes" id="UP001634394"/>
    </source>
</evidence>
<keyword evidence="5" id="KW-1185">Reference proteome</keyword>
<reference evidence="4 5" key="1">
    <citation type="submission" date="2024-11" db="EMBL/GenBank/DDBJ databases">
        <title>Chromosome-level genome assembly of the freshwater bivalve Anodonta woodiana.</title>
        <authorList>
            <person name="Chen X."/>
        </authorList>
    </citation>
    <scope>NUCLEOTIDE SEQUENCE [LARGE SCALE GENOMIC DNA]</scope>
    <source>
        <strain evidence="4">MN2024</strain>
        <tissue evidence="4">Gills</tissue>
    </source>
</reference>
<dbReference type="InterPro" id="IPR000742">
    <property type="entry name" value="EGF"/>
</dbReference>
<feature type="domain" description="EGF-like" evidence="3">
    <location>
        <begin position="497"/>
        <end position="535"/>
    </location>
</feature>
<proteinExistence type="predicted"/>
<keyword evidence="2" id="KW-0472">Membrane</keyword>
<dbReference type="InterPro" id="IPR050778">
    <property type="entry name" value="Cueball_EGF_LRP_Nidogen"/>
</dbReference>
<dbReference type="SMART" id="SM00135">
    <property type="entry name" value="LY"/>
    <property type="match status" value="6"/>
</dbReference>
<feature type="repeat" description="LDL-receptor class B" evidence="1">
    <location>
        <begin position="278"/>
        <end position="321"/>
    </location>
</feature>
<dbReference type="AlphaFoldDB" id="A0ABD3TM07"/>
<dbReference type="Proteomes" id="UP001634394">
    <property type="component" value="Unassembled WGS sequence"/>
</dbReference>
<dbReference type="EMBL" id="JBJQND010000018">
    <property type="protein sequence ID" value="KAL3837343.1"/>
    <property type="molecule type" value="Genomic_DNA"/>
</dbReference>
<organism evidence="4 5">
    <name type="scientific">Sinanodonta woodiana</name>
    <name type="common">Chinese pond mussel</name>
    <name type="synonym">Anodonta woodiana</name>
    <dbReference type="NCBI Taxonomy" id="1069815"/>
    <lineage>
        <taxon>Eukaryota</taxon>
        <taxon>Metazoa</taxon>
        <taxon>Spiralia</taxon>
        <taxon>Lophotrochozoa</taxon>
        <taxon>Mollusca</taxon>
        <taxon>Bivalvia</taxon>
        <taxon>Autobranchia</taxon>
        <taxon>Heteroconchia</taxon>
        <taxon>Palaeoheterodonta</taxon>
        <taxon>Unionida</taxon>
        <taxon>Unionoidea</taxon>
        <taxon>Unionidae</taxon>
        <taxon>Unioninae</taxon>
        <taxon>Sinanodonta</taxon>
    </lineage>
</organism>
<evidence type="ECO:0000259" key="3">
    <source>
        <dbReference type="SMART" id="SM00181"/>
    </source>
</evidence>
<keyword evidence="2" id="KW-1133">Transmembrane helix</keyword>
<dbReference type="PANTHER" id="PTHR46513">
    <property type="entry name" value="VITELLOGENIN RECEPTOR-LIKE PROTEIN-RELATED-RELATED"/>
    <property type="match status" value="1"/>
</dbReference>